<dbReference type="EMBL" id="JAUYZG010000018">
    <property type="protein sequence ID" value="KAK2880803.1"/>
    <property type="molecule type" value="Genomic_DNA"/>
</dbReference>
<dbReference type="Proteomes" id="UP001187343">
    <property type="component" value="Unassembled WGS sequence"/>
</dbReference>
<name>A0AA88PMW3_9TELE</name>
<accession>A0AA88PMW3</accession>
<sequence>MDPPLHDEGGASPALRQKRSDSPEPSCVSMRSDSSKNLFVELKGDRDSQHRKERSDSPEPSCVSMRSDSSKNLFVELKVLTENPPLPLNDMNIKVTEYLLYKFKENSNNEQDSNS</sequence>
<protein>
    <submittedName>
        <fullName evidence="2">Uncharacterized protein</fullName>
    </submittedName>
</protein>
<keyword evidence="3" id="KW-1185">Reference proteome</keyword>
<evidence type="ECO:0000256" key="1">
    <source>
        <dbReference type="SAM" id="MobiDB-lite"/>
    </source>
</evidence>
<organism evidence="2 3">
    <name type="scientific">Cirrhinus molitorella</name>
    <name type="common">mud carp</name>
    <dbReference type="NCBI Taxonomy" id="172907"/>
    <lineage>
        <taxon>Eukaryota</taxon>
        <taxon>Metazoa</taxon>
        <taxon>Chordata</taxon>
        <taxon>Craniata</taxon>
        <taxon>Vertebrata</taxon>
        <taxon>Euteleostomi</taxon>
        <taxon>Actinopterygii</taxon>
        <taxon>Neopterygii</taxon>
        <taxon>Teleostei</taxon>
        <taxon>Ostariophysi</taxon>
        <taxon>Cypriniformes</taxon>
        <taxon>Cyprinidae</taxon>
        <taxon>Labeoninae</taxon>
        <taxon>Labeonini</taxon>
        <taxon>Cirrhinus</taxon>
    </lineage>
</organism>
<feature type="region of interest" description="Disordered" evidence="1">
    <location>
        <begin position="1"/>
        <end position="68"/>
    </location>
</feature>
<reference evidence="2" key="1">
    <citation type="submission" date="2023-08" db="EMBL/GenBank/DDBJ databases">
        <title>Chromosome-level Genome Assembly of mud carp (Cirrhinus molitorella).</title>
        <authorList>
            <person name="Liu H."/>
        </authorList>
    </citation>
    <scope>NUCLEOTIDE SEQUENCE</scope>
    <source>
        <strain evidence="2">Prfri</strain>
        <tissue evidence="2">Muscle</tissue>
    </source>
</reference>
<dbReference type="AlphaFoldDB" id="A0AA88PMW3"/>
<evidence type="ECO:0000313" key="3">
    <source>
        <dbReference type="Proteomes" id="UP001187343"/>
    </source>
</evidence>
<gene>
    <name evidence="2" type="ORF">Q8A67_018071</name>
</gene>
<feature type="compositionally biased region" description="Basic and acidic residues" evidence="1">
    <location>
        <begin position="42"/>
        <end position="57"/>
    </location>
</feature>
<proteinExistence type="predicted"/>
<evidence type="ECO:0000313" key="2">
    <source>
        <dbReference type="EMBL" id="KAK2880803.1"/>
    </source>
</evidence>
<comment type="caution">
    <text evidence="2">The sequence shown here is derived from an EMBL/GenBank/DDBJ whole genome shotgun (WGS) entry which is preliminary data.</text>
</comment>